<feature type="region of interest" description="Disordered" evidence="19">
    <location>
        <begin position="154"/>
        <end position="175"/>
    </location>
</feature>
<keyword evidence="22" id="KW-1185">Reference proteome</keyword>
<keyword evidence="3 18" id="KW-0813">Transport</keyword>
<keyword evidence="14 18" id="KW-1015">Disulfide bond</keyword>
<keyword evidence="11 18" id="KW-0560">Oxidoreductase</keyword>
<keyword evidence="12 18" id="KW-0520">NAD</keyword>
<keyword evidence="4 18" id="KW-1003">Cell membrane</keyword>
<dbReference type="STRING" id="1918946.VPAL9027_02760"/>
<dbReference type="OrthoDB" id="9811036at2"/>
<evidence type="ECO:0000256" key="19">
    <source>
        <dbReference type="SAM" id="MobiDB-lite"/>
    </source>
</evidence>
<dbReference type="Pfam" id="PF02683">
    <property type="entry name" value="DsbD_TM"/>
    <property type="match status" value="1"/>
</dbReference>
<keyword evidence="7 18" id="KW-0732">Signal</keyword>
<comment type="subcellular location">
    <subcellularLocation>
        <location evidence="1 18">Cell inner membrane</location>
        <topology evidence="1 18">Multi-pass membrane protein</topology>
    </subcellularLocation>
</comment>
<evidence type="ECO:0000256" key="16">
    <source>
        <dbReference type="ARBA" id="ARBA00047388"/>
    </source>
</evidence>
<dbReference type="Pfam" id="PF13899">
    <property type="entry name" value="Thioredoxin_7"/>
    <property type="match status" value="1"/>
</dbReference>
<comment type="catalytic activity">
    <reaction evidence="16 18">
        <text>[protein]-dithiol + NAD(+) = [protein]-disulfide + NADH + H(+)</text>
        <dbReference type="Rhea" id="RHEA:18749"/>
        <dbReference type="Rhea" id="RHEA-COMP:10593"/>
        <dbReference type="Rhea" id="RHEA-COMP:10594"/>
        <dbReference type="ChEBI" id="CHEBI:15378"/>
        <dbReference type="ChEBI" id="CHEBI:29950"/>
        <dbReference type="ChEBI" id="CHEBI:50058"/>
        <dbReference type="ChEBI" id="CHEBI:57540"/>
        <dbReference type="ChEBI" id="CHEBI:57945"/>
        <dbReference type="EC" id="1.8.1.8"/>
    </reaction>
</comment>
<dbReference type="Gene3D" id="2.60.40.1250">
    <property type="entry name" value="Thiol:disulfide interchange protein DsbD, N-terminal domain"/>
    <property type="match status" value="1"/>
</dbReference>
<dbReference type="NCBIfam" id="NF001419">
    <property type="entry name" value="PRK00293.1"/>
    <property type="match status" value="1"/>
</dbReference>
<feature type="transmembrane region" description="Helical" evidence="18">
    <location>
        <begin position="228"/>
        <end position="250"/>
    </location>
</feature>
<comment type="similarity">
    <text evidence="2 18">Belongs to the thioredoxin family. DsbD subfamily.</text>
</comment>
<dbReference type="InterPro" id="IPR035671">
    <property type="entry name" value="DsbD_gamma"/>
</dbReference>
<dbReference type="Proteomes" id="UP000189475">
    <property type="component" value="Unassembled WGS sequence"/>
</dbReference>
<dbReference type="SUPFAM" id="SSF52833">
    <property type="entry name" value="Thioredoxin-like"/>
    <property type="match status" value="1"/>
</dbReference>
<evidence type="ECO:0000313" key="21">
    <source>
        <dbReference type="EMBL" id="SJL84763.1"/>
    </source>
</evidence>
<evidence type="ECO:0000256" key="18">
    <source>
        <dbReference type="HAMAP-Rule" id="MF_00399"/>
    </source>
</evidence>
<feature type="signal peptide" evidence="18">
    <location>
        <begin position="1"/>
        <end position="21"/>
    </location>
</feature>
<evidence type="ECO:0000256" key="14">
    <source>
        <dbReference type="ARBA" id="ARBA00023157"/>
    </source>
</evidence>
<dbReference type="RefSeq" id="WP_077315158.1">
    <property type="nucleotide sequence ID" value="NZ_AP024887.1"/>
</dbReference>
<dbReference type="Gene3D" id="3.40.30.10">
    <property type="entry name" value="Glutaredoxin"/>
    <property type="match status" value="1"/>
</dbReference>
<reference evidence="21 22" key="1">
    <citation type="submission" date="2017-02" db="EMBL/GenBank/DDBJ databases">
        <authorList>
            <person name="Peterson S.W."/>
        </authorList>
    </citation>
    <scope>NUCLEOTIDE SEQUENCE [LARGE SCALE GENOMIC DNA]</scope>
    <source>
        <strain evidence="21 22">CECT 9027</strain>
    </source>
</reference>
<feature type="disulfide bond" description="Redox-active" evidence="18">
    <location>
        <begin position="505"/>
        <end position="508"/>
    </location>
</feature>
<keyword evidence="15 18" id="KW-0676">Redox-active center</keyword>
<evidence type="ECO:0000256" key="4">
    <source>
        <dbReference type="ARBA" id="ARBA00022475"/>
    </source>
</evidence>
<keyword evidence="8 18" id="KW-0201">Cytochrome c-type biogenesis</keyword>
<dbReference type="GO" id="GO:0047134">
    <property type="term" value="F:protein-disulfide reductase [NAD(P)H] activity"/>
    <property type="evidence" value="ECO:0007669"/>
    <property type="project" value="UniProtKB-UniRule"/>
</dbReference>
<evidence type="ECO:0000256" key="3">
    <source>
        <dbReference type="ARBA" id="ARBA00022448"/>
    </source>
</evidence>
<evidence type="ECO:0000256" key="2">
    <source>
        <dbReference type="ARBA" id="ARBA00007241"/>
    </source>
</evidence>
<evidence type="ECO:0000256" key="15">
    <source>
        <dbReference type="ARBA" id="ARBA00023284"/>
    </source>
</evidence>
<evidence type="ECO:0000256" key="8">
    <source>
        <dbReference type="ARBA" id="ARBA00022748"/>
    </source>
</evidence>
<feature type="transmembrane region" description="Helical" evidence="18">
    <location>
        <begin position="378"/>
        <end position="395"/>
    </location>
</feature>
<dbReference type="GO" id="GO:0009055">
    <property type="term" value="F:electron transfer activity"/>
    <property type="evidence" value="ECO:0007669"/>
    <property type="project" value="UniProtKB-UniRule"/>
</dbReference>
<name>A0A1R4B764_9VIBR</name>
<evidence type="ECO:0000256" key="1">
    <source>
        <dbReference type="ARBA" id="ARBA00004429"/>
    </source>
</evidence>
<evidence type="ECO:0000256" key="7">
    <source>
        <dbReference type="ARBA" id="ARBA00022729"/>
    </source>
</evidence>
<dbReference type="PROSITE" id="PS00194">
    <property type="entry name" value="THIOREDOXIN_1"/>
    <property type="match status" value="1"/>
</dbReference>
<evidence type="ECO:0000256" key="6">
    <source>
        <dbReference type="ARBA" id="ARBA00022692"/>
    </source>
</evidence>
<dbReference type="EC" id="1.8.1.8" evidence="18"/>
<dbReference type="GO" id="GO:0045454">
    <property type="term" value="P:cell redox homeostasis"/>
    <property type="evidence" value="ECO:0007669"/>
    <property type="project" value="TreeGrafter"/>
</dbReference>
<dbReference type="InterPro" id="IPR003834">
    <property type="entry name" value="Cyt_c_assmbl_TM_dom"/>
</dbReference>
<evidence type="ECO:0000256" key="10">
    <source>
        <dbReference type="ARBA" id="ARBA00022989"/>
    </source>
</evidence>
<keyword evidence="6 18" id="KW-0812">Transmembrane</keyword>
<evidence type="ECO:0000256" key="11">
    <source>
        <dbReference type="ARBA" id="ARBA00023002"/>
    </source>
</evidence>
<dbReference type="HAMAP" id="MF_00399">
    <property type="entry name" value="DbsD"/>
    <property type="match status" value="1"/>
</dbReference>
<feature type="domain" description="Thioredoxin" evidence="20">
    <location>
        <begin position="453"/>
        <end position="590"/>
    </location>
</feature>
<dbReference type="SUPFAM" id="SSF74863">
    <property type="entry name" value="Thiol:disulfide interchange protein DsbD, N-terminal domain (DsbD-alpha)"/>
    <property type="match status" value="1"/>
</dbReference>
<evidence type="ECO:0000256" key="9">
    <source>
        <dbReference type="ARBA" id="ARBA00022982"/>
    </source>
</evidence>
<evidence type="ECO:0000256" key="5">
    <source>
        <dbReference type="ARBA" id="ARBA00022519"/>
    </source>
</evidence>
<dbReference type="InterPro" id="IPR013766">
    <property type="entry name" value="Thioredoxin_domain"/>
</dbReference>
<dbReference type="InterPro" id="IPR036929">
    <property type="entry name" value="DsbDN_sf"/>
</dbReference>
<dbReference type="PROSITE" id="PS51352">
    <property type="entry name" value="THIOREDOXIN_2"/>
    <property type="match status" value="1"/>
</dbReference>
<proteinExistence type="inferred from homology"/>
<keyword evidence="13 18" id="KW-0472">Membrane</keyword>
<feature type="transmembrane region" description="Helical" evidence="18">
    <location>
        <begin position="435"/>
        <end position="453"/>
    </location>
</feature>
<dbReference type="InterPro" id="IPR017937">
    <property type="entry name" value="Thioredoxin_CS"/>
</dbReference>
<dbReference type="EMBL" id="FUFT01000006">
    <property type="protein sequence ID" value="SJL84763.1"/>
    <property type="molecule type" value="Genomic_DNA"/>
</dbReference>
<dbReference type="AlphaFoldDB" id="A0A1R4B764"/>
<keyword evidence="9 18" id="KW-0249">Electron transport</keyword>
<dbReference type="PANTHER" id="PTHR32234">
    <property type="entry name" value="THIOL:DISULFIDE INTERCHANGE PROTEIN DSBD"/>
    <property type="match status" value="1"/>
</dbReference>
<feature type="chain" id="PRO_5013415695" description="Thiol:disulfide interchange protein DsbD" evidence="18">
    <location>
        <begin position="22"/>
        <end position="590"/>
    </location>
</feature>
<evidence type="ECO:0000256" key="13">
    <source>
        <dbReference type="ARBA" id="ARBA00023136"/>
    </source>
</evidence>
<evidence type="ECO:0000313" key="22">
    <source>
        <dbReference type="Proteomes" id="UP000189475"/>
    </source>
</evidence>
<feature type="transmembrane region" description="Helical" evidence="18">
    <location>
        <begin position="184"/>
        <end position="207"/>
    </location>
</feature>
<keyword evidence="10 18" id="KW-1133">Transmembrane helix</keyword>
<dbReference type="CDD" id="cd02953">
    <property type="entry name" value="DsbDgamma"/>
    <property type="match status" value="1"/>
</dbReference>
<feature type="transmembrane region" description="Helical" evidence="18">
    <location>
        <begin position="341"/>
        <end position="366"/>
    </location>
</feature>
<dbReference type="GO" id="GO:0005886">
    <property type="term" value="C:plasma membrane"/>
    <property type="evidence" value="ECO:0007669"/>
    <property type="project" value="UniProtKB-SubCell"/>
</dbReference>
<dbReference type="InterPro" id="IPR022910">
    <property type="entry name" value="Thiol_diS_interchange_DbsD"/>
</dbReference>
<accession>A0A1R4B764</accession>
<dbReference type="Pfam" id="PF11412">
    <property type="entry name" value="DsbD_N"/>
    <property type="match status" value="1"/>
</dbReference>
<comment type="function">
    <text evidence="18">Required to facilitate the formation of correct disulfide bonds in some periplasmic proteins and for the assembly of the periplasmic c-type cytochromes. Acts by transferring electrons from cytoplasmic thioredoxin to the periplasm. This transfer involves a cascade of disulfide bond formation and reduction steps.</text>
</comment>
<dbReference type="InterPro" id="IPR028250">
    <property type="entry name" value="DsbDN"/>
</dbReference>
<keyword evidence="5 18" id="KW-0997">Cell inner membrane</keyword>
<sequence length="590" mass="64941" precursor="true">MIIRCFAILFWALLHLTSAHAALSKSSFSLSSQDQQFVPVNQAFPFSSYQQADQIYIDWQVKPGYYLYQERIQIQGEQLILGDYSLPKAMPHHDEFMGDVHIYSHPTSLRIPVNNVGQQASITIRYQGCAKAGFCYPPETRVIKVAPPTKITSEQAKSTVEQHSEPSQPNHGSSSLTQQLADHWWTPLIFLLLGIGLAFTPCVLPMYPILSSIVLGNRQQSTKRTLMLSLLYVQGMALTYTLLGLLVASAGMQFQAALQQPAVLITISLIFVLLAASMFGLFTLQLPSALQTRLNQLSDEQRGGHGVGVFMMGAISGLVCSPCTTAPLSGALLYVSQTGDLLTGAVTLYALSIGMGIPLIIVAVFGQKLLPQAGQWMTHVKTLFGFILLAAPLLLLERIIPAAWSEWLWLTLGLVSFGWLYHIHHSAPIKTWKNSVLGIIAILGLSACVMPMLSSQLTLHNSTHTKPSATLTKIPVRNITELKAQLTKAKAQQKPVMLDLYADWCVACKEYEKYTFHNPAVVKHLSDFVVLQADVTQNTPTDIALLKHLNVLGLPTIDFWNAQGDLVPTARITGYKNAGRFLEHLTDNAL</sequence>
<organism evidence="21 22">
    <name type="scientific">Vibrio palustris</name>
    <dbReference type="NCBI Taxonomy" id="1918946"/>
    <lineage>
        <taxon>Bacteria</taxon>
        <taxon>Pseudomonadati</taxon>
        <taxon>Pseudomonadota</taxon>
        <taxon>Gammaproteobacteria</taxon>
        <taxon>Vibrionales</taxon>
        <taxon>Vibrionaceae</taxon>
        <taxon>Vibrio</taxon>
    </lineage>
</organism>
<evidence type="ECO:0000256" key="12">
    <source>
        <dbReference type="ARBA" id="ARBA00023027"/>
    </source>
</evidence>
<protein>
    <recommendedName>
        <fullName evidence="18">Thiol:disulfide interchange protein DsbD</fullName>
        <ecNumber evidence="18">1.8.1.8</ecNumber>
    </recommendedName>
    <alternativeName>
        <fullName evidence="18">Protein-disulfide reductase</fullName>
        <shortName evidence="18">Disulfide reductase</shortName>
    </alternativeName>
</protein>
<gene>
    <name evidence="18 21" type="primary">dsbD</name>
    <name evidence="21" type="ORF">VPAL9027_02760</name>
</gene>
<comment type="caution">
    <text evidence="18">Lacks conserved residue(s) required for the propagation of feature annotation.</text>
</comment>
<feature type="transmembrane region" description="Helical" evidence="18">
    <location>
        <begin position="407"/>
        <end position="423"/>
    </location>
</feature>
<dbReference type="PANTHER" id="PTHR32234:SF0">
    <property type="entry name" value="THIOL:DISULFIDE INTERCHANGE PROTEIN DSBD"/>
    <property type="match status" value="1"/>
</dbReference>
<evidence type="ECO:0000256" key="17">
    <source>
        <dbReference type="ARBA" id="ARBA00047804"/>
    </source>
</evidence>
<dbReference type="GO" id="GO:0017004">
    <property type="term" value="P:cytochrome complex assembly"/>
    <property type="evidence" value="ECO:0007669"/>
    <property type="project" value="UniProtKB-UniRule"/>
</dbReference>
<feature type="transmembrane region" description="Helical" evidence="18">
    <location>
        <begin position="307"/>
        <end position="335"/>
    </location>
</feature>
<comment type="catalytic activity">
    <reaction evidence="17 18">
        <text>[protein]-dithiol + NADP(+) = [protein]-disulfide + NADPH + H(+)</text>
        <dbReference type="Rhea" id="RHEA:18753"/>
        <dbReference type="Rhea" id="RHEA-COMP:10593"/>
        <dbReference type="Rhea" id="RHEA-COMP:10594"/>
        <dbReference type="ChEBI" id="CHEBI:15378"/>
        <dbReference type="ChEBI" id="CHEBI:29950"/>
        <dbReference type="ChEBI" id="CHEBI:50058"/>
        <dbReference type="ChEBI" id="CHEBI:57783"/>
        <dbReference type="ChEBI" id="CHEBI:58349"/>
        <dbReference type="EC" id="1.8.1.8"/>
    </reaction>
</comment>
<feature type="disulfide bond" description="Redox-active" evidence="18">
    <location>
        <begin position="129"/>
        <end position="135"/>
    </location>
</feature>
<feature type="transmembrane region" description="Helical" evidence="18">
    <location>
        <begin position="262"/>
        <end position="286"/>
    </location>
</feature>
<dbReference type="InterPro" id="IPR036249">
    <property type="entry name" value="Thioredoxin-like_sf"/>
</dbReference>
<evidence type="ECO:0000259" key="20">
    <source>
        <dbReference type="PROSITE" id="PS51352"/>
    </source>
</evidence>